<proteinExistence type="predicted"/>
<name>A0A6G8IE62_9BURK</name>
<protein>
    <submittedName>
        <fullName evidence="3">Spore coat protein U domain-containing protein</fullName>
    </submittedName>
</protein>
<keyword evidence="4" id="KW-1185">Reference proteome</keyword>
<evidence type="ECO:0000256" key="1">
    <source>
        <dbReference type="SAM" id="SignalP"/>
    </source>
</evidence>
<sequence length="166" mass="16689">MTPALRWLALPLLWLALHTGAQAHTCSVAATPLAFGAYTSPGGARVDSQAGVTVTCTPTYLLLACSVSYTLTLSSGSNGSPGNRQMAAGSGRLGYGLYSDSNRQSAWGDGGAGGPGVGGNISTNLLGLGVVCLAGAKNHTVYARIPANQVVPAGSYGDTVVLTITY</sequence>
<organism evidence="3 4">
    <name type="scientific">Hydrogenophaga crocea</name>
    <dbReference type="NCBI Taxonomy" id="2716225"/>
    <lineage>
        <taxon>Bacteria</taxon>
        <taxon>Pseudomonadati</taxon>
        <taxon>Pseudomonadota</taxon>
        <taxon>Betaproteobacteria</taxon>
        <taxon>Burkholderiales</taxon>
        <taxon>Comamonadaceae</taxon>
        <taxon>Hydrogenophaga</taxon>
    </lineage>
</organism>
<dbReference type="PANTHER" id="PTHR37089:SF3">
    <property type="entry name" value="EXPORTED PROTEIN"/>
    <property type="match status" value="1"/>
</dbReference>
<feature type="chain" id="PRO_5026228452" evidence="1">
    <location>
        <begin position="24"/>
        <end position="166"/>
    </location>
</feature>
<feature type="signal peptide" evidence="1">
    <location>
        <begin position="1"/>
        <end position="23"/>
    </location>
</feature>
<dbReference type="InterPro" id="IPR007893">
    <property type="entry name" value="Spore_coat_U/FanG"/>
</dbReference>
<dbReference type="PANTHER" id="PTHR37089">
    <property type="entry name" value="PROTEIN U-RELATED"/>
    <property type="match status" value="1"/>
</dbReference>
<evidence type="ECO:0000313" key="4">
    <source>
        <dbReference type="Proteomes" id="UP000503162"/>
    </source>
</evidence>
<accession>A0A6G8IE62</accession>
<keyword evidence="3" id="KW-0946">Virion</keyword>
<dbReference type="AlphaFoldDB" id="A0A6G8IE62"/>
<keyword evidence="3" id="KW-0167">Capsid protein</keyword>
<feature type="domain" description="Spore coat protein U/FanG" evidence="2">
    <location>
        <begin position="21"/>
        <end position="163"/>
    </location>
</feature>
<dbReference type="Proteomes" id="UP000503162">
    <property type="component" value="Chromosome"/>
</dbReference>
<gene>
    <name evidence="3" type="ORF">G9Q37_04655</name>
</gene>
<dbReference type="InterPro" id="IPR053167">
    <property type="entry name" value="Spore_coat_component"/>
</dbReference>
<dbReference type="SMART" id="SM00972">
    <property type="entry name" value="SCPU"/>
    <property type="match status" value="1"/>
</dbReference>
<dbReference type="KEGG" id="hcz:G9Q37_04655"/>
<dbReference type="RefSeq" id="WP_166225249.1">
    <property type="nucleotide sequence ID" value="NZ_CP049989.1"/>
</dbReference>
<dbReference type="EMBL" id="CP049989">
    <property type="protein sequence ID" value="QIM51477.1"/>
    <property type="molecule type" value="Genomic_DNA"/>
</dbReference>
<dbReference type="Pfam" id="PF05229">
    <property type="entry name" value="SCPU"/>
    <property type="match status" value="1"/>
</dbReference>
<keyword evidence="1" id="KW-0732">Signal</keyword>
<reference evidence="3 4" key="1">
    <citation type="submission" date="2020-03" db="EMBL/GenBank/DDBJ databases">
        <title>Hydrogenophaga sp. nov. isolated from cyanobacterial mat.</title>
        <authorList>
            <person name="Thorat V."/>
            <person name="Kirdat K."/>
            <person name="Tiwarekar B."/>
            <person name="Costa E.D."/>
            <person name="Yadav A."/>
        </authorList>
    </citation>
    <scope>NUCLEOTIDE SEQUENCE [LARGE SCALE GENOMIC DNA]</scope>
    <source>
        <strain evidence="3 4">BA0156</strain>
    </source>
</reference>
<evidence type="ECO:0000313" key="3">
    <source>
        <dbReference type="EMBL" id="QIM51477.1"/>
    </source>
</evidence>
<evidence type="ECO:0000259" key="2">
    <source>
        <dbReference type="Pfam" id="PF05229"/>
    </source>
</evidence>